<dbReference type="EMBL" id="FNZE01000012">
    <property type="protein sequence ID" value="SEJ60533.1"/>
    <property type="molecule type" value="Genomic_DNA"/>
</dbReference>
<dbReference type="GO" id="GO:0003677">
    <property type="term" value="F:DNA binding"/>
    <property type="evidence" value="ECO:0007669"/>
    <property type="project" value="UniProtKB-KW"/>
</dbReference>
<evidence type="ECO:0000259" key="1">
    <source>
        <dbReference type="Pfam" id="PF09836"/>
    </source>
</evidence>
<dbReference type="InterPro" id="IPR044922">
    <property type="entry name" value="DUF2063_N_sf"/>
</dbReference>
<dbReference type="Proteomes" id="UP000242930">
    <property type="component" value="Unassembled WGS sequence"/>
</dbReference>
<protein>
    <submittedName>
        <fullName evidence="2">DNA-binding domain-containing protein</fullName>
    </submittedName>
</protein>
<proteinExistence type="predicted"/>
<gene>
    <name evidence="2" type="ORF">SAMN05216201_11210</name>
</gene>
<reference evidence="3" key="1">
    <citation type="submission" date="2016-10" db="EMBL/GenBank/DDBJ databases">
        <authorList>
            <person name="Varghese N."/>
            <person name="Submissions S."/>
        </authorList>
    </citation>
    <scope>NUCLEOTIDE SEQUENCE [LARGE SCALE GENOMIC DNA]</scope>
    <source>
        <strain evidence="3">LMG 25967</strain>
    </source>
</reference>
<feature type="domain" description="Putative DNA-binding" evidence="1">
    <location>
        <begin position="3"/>
        <end position="94"/>
    </location>
</feature>
<accession>A0A1H7A4E4</accession>
<dbReference type="OrthoDB" id="4146344at2"/>
<dbReference type="RefSeq" id="WP_090312229.1">
    <property type="nucleotide sequence ID" value="NZ_FNZE01000012.1"/>
</dbReference>
<sequence length="259" mass="27201">MSQQAEFAAALLDPTRPCPGGLKTWNGSDPAARLAVYRNNVVVSLVDALGDTFPVVQALVGEEFFRAMARLHVRAAPPRTRILAHYGADFPAFVADFAPAAGLPYLADVARLEWLRVRACHAADAPVADSAALAALLGDPERLSGLRLVLQPALALLRSPFAVVSLWAAHQGALDIAQIDPGRAENALVLRHGLEVEVIGLMPGEVLFVARLQEGVSLGQAAGEAASRHPDLDIAAPLAQLLRAGAISQFSLDHGGPCA</sequence>
<organism evidence="2 3">
    <name type="scientific">Pseudomonas linyingensis</name>
    <dbReference type="NCBI Taxonomy" id="915471"/>
    <lineage>
        <taxon>Bacteria</taxon>
        <taxon>Pseudomonadati</taxon>
        <taxon>Pseudomonadota</taxon>
        <taxon>Gammaproteobacteria</taxon>
        <taxon>Pseudomonadales</taxon>
        <taxon>Pseudomonadaceae</taxon>
        <taxon>Pseudomonas</taxon>
    </lineage>
</organism>
<keyword evidence="2" id="KW-0238">DNA-binding</keyword>
<dbReference type="Pfam" id="PF09836">
    <property type="entry name" value="DUF2063"/>
    <property type="match status" value="1"/>
</dbReference>
<evidence type="ECO:0000313" key="3">
    <source>
        <dbReference type="Proteomes" id="UP000242930"/>
    </source>
</evidence>
<dbReference type="InterPro" id="IPR018640">
    <property type="entry name" value="DUF2063"/>
</dbReference>
<name>A0A1H7A4E4_9PSED</name>
<dbReference type="AlphaFoldDB" id="A0A1H7A4E4"/>
<dbReference type="STRING" id="915471.SAMN05216201_11210"/>
<dbReference type="Gene3D" id="1.10.150.690">
    <property type="entry name" value="DUF2063"/>
    <property type="match status" value="1"/>
</dbReference>
<keyword evidence="3" id="KW-1185">Reference proteome</keyword>
<evidence type="ECO:0000313" key="2">
    <source>
        <dbReference type="EMBL" id="SEJ60533.1"/>
    </source>
</evidence>